<organism evidence="2 3">
    <name type="scientific">Segatella baroniae F0067</name>
    <dbReference type="NCBI Taxonomy" id="1115809"/>
    <lineage>
        <taxon>Bacteria</taxon>
        <taxon>Pseudomonadati</taxon>
        <taxon>Bacteroidota</taxon>
        <taxon>Bacteroidia</taxon>
        <taxon>Bacteroidales</taxon>
        <taxon>Prevotellaceae</taxon>
        <taxon>Segatella</taxon>
    </lineage>
</organism>
<evidence type="ECO:0000313" key="3">
    <source>
        <dbReference type="Proteomes" id="UP000016648"/>
    </source>
</evidence>
<evidence type="ECO:0000313" key="2">
    <source>
        <dbReference type="EMBL" id="ERK39837.1"/>
    </source>
</evidence>
<feature type="transmembrane region" description="Helical" evidence="1">
    <location>
        <begin position="34"/>
        <end position="55"/>
    </location>
</feature>
<keyword evidence="1" id="KW-0472">Membrane</keyword>
<protein>
    <recommendedName>
        <fullName evidence="4">DUF2892 domain-containing protein</fullName>
    </recommendedName>
</protein>
<dbReference type="RefSeq" id="WP_021588966.1">
    <property type="nucleotide sequence ID" value="NZ_AWEY01000008.1"/>
</dbReference>
<dbReference type="EMBL" id="AWEY01000008">
    <property type="protein sequence ID" value="ERK39837.1"/>
    <property type="molecule type" value="Genomic_DNA"/>
</dbReference>
<dbReference type="PATRIC" id="fig|1115809.3.peg.598"/>
<proteinExistence type="predicted"/>
<reference evidence="2 3" key="1">
    <citation type="submission" date="2013-08" db="EMBL/GenBank/DDBJ databases">
        <authorList>
            <person name="Durkin A.S."/>
            <person name="Haft D.R."/>
            <person name="McCorrison J."/>
            <person name="Torralba M."/>
            <person name="Gillis M."/>
            <person name="Haft D.H."/>
            <person name="Methe B."/>
            <person name="Sutton G."/>
            <person name="Nelson K.E."/>
        </authorList>
    </citation>
    <scope>NUCLEOTIDE SEQUENCE [LARGE SCALE GENOMIC DNA]</scope>
    <source>
        <strain evidence="2 3">F0067</strain>
    </source>
</reference>
<keyword evidence="3" id="KW-1185">Reference proteome</keyword>
<sequence>MKELIKRLNFFSLFRILIGAAGAAYGAYAGSVVFVVLGVFLITMAFLNPSCCIGNKCVIKKKKPKTTFTKANDEPAKEG</sequence>
<keyword evidence="1" id="KW-1133">Transmembrane helix</keyword>
<comment type="caution">
    <text evidence="2">The sequence shown here is derived from an EMBL/GenBank/DDBJ whole genome shotgun (WGS) entry which is preliminary data.</text>
</comment>
<feature type="transmembrane region" description="Helical" evidence="1">
    <location>
        <begin position="12"/>
        <end position="28"/>
    </location>
</feature>
<gene>
    <name evidence="2" type="ORF">HMPREF9135_0129</name>
</gene>
<dbReference type="AlphaFoldDB" id="U2QM14"/>
<evidence type="ECO:0000256" key="1">
    <source>
        <dbReference type="SAM" id="Phobius"/>
    </source>
</evidence>
<name>U2QM14_9BACT</name>
<dbReference type="Proteomes" id="UP000016648">
    <property type="component" value="Unassembled WGS sequence"/>
</dbReference>
<evidence type="ECO:0008006" key="4">
    <source>
        <dbReference type="Google" id="ProtNLM"/>
    </source>
</evidence>
<accession>U2QM14</accession>
<keyword evidence="1" id="KW-0812">Transmembrane</keyword>